<name>E5R4V0_LEPMJ</name>
<dbReference type="InParanoid" id="E5R4V0"/>
<proteinExistence type="predicted"/>
<dbReference type="HOGENOM" id="CLU_897341_0_0_1"/>
<protein>
    <submittedName>
        <fullName evidence="2">Predicted protein</fullName>
    </submittedName>
</protein>
<accession>E5R4V0</accession>
<dbReference type="VEuPathDB" id="FungiDB:LEMA_P049290.1"/>
<feature type="region of interest" description="Disordered" evidence="1">
    <location>
        <begin position="192"/>
        <end position="212"/>
    </location>
</feature>
<dbReference type="OrthoDB" id="3743447at2759"/>
<evidence type="ECO:0000313" key="2">
    <source>
        <dbReference type="EMBL" id="CBX92223.1"/>
    </source>
</evidence>
<organism evidence="3">
    <name type="scientific">Leptosphaeria maculans (strain JN3 / isolate v23.1.3 / race Av1-4-5-6-7-8)</name>
    <name type="common">Blackleg fungus</name>
    <name type="synonym">Phoma lingam</name>
    <dbReference type="NCBI Taxonomy" id="985895"/>
    <lineage>
        <taxon>Eukaryota</taxon>
        <taxon>Fungi</taxon>
        <taxon>Dikarya</taxon>
        <taxon>Ascomycota</taxon>
        <taxon>Pezizomycotina</taxon>
        <taxon>Dothideomycetes</taxon>
        <taxon>Pleosporomycetidae</taxon>
        <taxon>Pleosporales</taxon>
        <taxon>Pleosporineae</taxon>
        <taxon>Leptosphaeriaceae</taxon>
        <taxon>Plenodomus</taxon>
        <taxon>Plenodomus lingam/Leptosphaeria maculans species complex</taxon>
    </lineage>
</organism>
<evidence type="ECO:0000313" key="3">
    <source>
        <dbReference type="Proteomes" id="UP000002668"/>
    </source>
</evidence>
<sequence length="310" mass="34516">MDQRHLPDPSQFSLQGRCGGTLESVMFAAHPSKVETNQGFQLAPIREPFFESHTAPGGVAMSRRPSEASYMSSDCSDYNLSRSASPISGSFLESGYDSTSPINRIAMRSAHRSPDQAIARPAAKAVRVKRTDRKHFSRLRNEAKGTLPKFTKEQGEAGRRYDHSVYLALLQRAGLDICPDLPQVAAQGKNLKPGWKPLKSNNRSEDVKDTKDENGETILPLAYNKDNIFASSYQIIMDSNDLIASNSAWHLNLEAEARLLTQREPTKDELIAWVRKVRDSGYGSRIDMASRRRGAVGFKSPFSQRCRSVL</sequence>
<feature type="compositionally biased region" description="Basic and acidic residues" evidence="1">
    <location>
        <begin position="202"/>
        <end position="212"/>
    </location>
</feature>
<dbReference type="EMBL" id="FP929083">
    <property type="protein sequence ID" value="CBX92223.1"/>
    <property type="molecule type" value="Genomic_DNA"/>
</dbReference>
<keyword evidence="3" id="KW-1185">Reference proteome</keyword>
<dbReference type="Proteomes" id="UP000002668">
    <property type="component" value="Genome"/>
</dbReference>
<dbReference type="RefSeq" id="XP_003835588.1">
    <property type="nucleotide sequence ID" value="XM_003835540.1"/>
</dbReference>
<gene>
    <name evidence="2" type="ORF">LEMA_P049290.1</name>
</gene>
<reference evidence="3" key="1">
    <citation type="journal article" date="2011" name="Nat. Commun.">
        <title>Effector diversification within compartments of the Leptosphaeria maculans genome affected by Repeat-Induced Point mutations.</title>
        <authorList>
            <person name="Rouxel T."/>
            <person name="Grandaubert J."/>
            <person name="Hane J.K."/>
            <person name="Hoede C."/>
            <person name="van de Wouw A.P."/>
            <person name="Couloux A."/>
            <person name="Dominguez V."/>
            <person name="Anthouard V."/>
            <person name="Bally P."/>
            <person name="Bourras S."/>
            <person name="Cozijnsen A.J."/>
            <person name="Ciuffetti L.M."/>
            <person name="Degrave A."/>
            <person name="Dilmaghani A."/>
            <person name="Duret L."/>
            <person name="Fudal I."/>
            <person name="Goodwin S.B."/>
            <person name="Gout L."/>
            <person name="Glaser N."/>
            <person name="Linglin J."/>
            <person name="Kema G.H.J."/>
            <person name="Lapalu N."/>
            <person name="Lawrence C.B."/>
            <person name="May K."/>
            <person name="Meyer M."/>
            <person name="Ollivier B."/>
            <person name="Poulain J."/>
            <person name="Schoch C.L."/>
            <person name="Simon A."/>
            <person name="Spatafora J.W."/>
            <person name="Stachowiak A."/>
            <person name="Turgeon B.G."/>
            <person name="Tyler B.M."/>
            <person name="Vincent D."/>
            <person name="Weissenbach J."/>
            <person name="Amselem J."/>
            <person name="Quesneville H."/>
            <person name="Oliver R.P."/>
            <person name="Wincker P."/>
            <person name="Balesdent M.-H."/>
            <person name="Howlett B.J."/>
        </authorList>
    </citation>
    <scope>NUCLEOTIDE SEQUENCE [LARGE SCALE GENOMIC DNA]</scope>
    <source>
        <strain evidence="3">JN3 / isolate v23.1.3 / race Av1-4-5-6-7-8</strain>
    </source>
</reference>
<evidence type="ECO:0000256" key="1">
    <source>
        <dbReference type="SAM" id="MobiDB-lite"/>
    </source>
</evidence>
<dbReference type="eggNOG" id="ENOG502RJAH">
    <property type="taxonomic scope" value="Eukaryota"/>
</dbReference>
<dbReference type="AlphaFoldDB" id="E5R4V0"/>
<dbReference type="GeneID" id="13284579"/>